<proteinExistence type="predicted"/>
<feature type="transmembrane region" description="Helical" evidence="1">
    <location>
        <begin position="20"/>
        <end position="45"/>
    </location>
</feature>
<accession>A0A2H0VEU0</accession>
<evidence type="ECO:0000313" key="2">
    <source>
        <dbReference type="EMBL" id="PIR97618.1"/>
    </source>
</evidence>
<dbReference type="EMBL" id="PFAJ01000006">
    <property type="protein sequence ID" value="PIR97618.1"/>
    <property type="molecule type" value="Genomic_DNA"/>
</dbReference>
<reference evidence="3" key="1">
    <citation type="submission" date="2017-09" db="EMBL/GenBank/DDBJ databases">
        <title>Depth-based differentiation of microbial function through sediment-hosted aquifers and enrichment of novel symbionts in the deep terrestrial subsurface.</title>
        <authorList>
            <person name="Probst A.J."/>
            <person name="Ladd B."/>
            <person name="Jarett J.K."/>
            <person name="Geller-Mcgrath D.E."/>
            <person name="Sieber C.M.K."/>
            <person name="Emerson J.B."/>
            <person name="Anantharaman K."/>
            <person name="Thomas B.C."/>
            <person name="Malmstrom R."/>
            <person name="Stieglmeier M."/>
            <person name="Klingl A."/>
            <person name="Woyke T."/>
            <person name="Ryan C.M."/>
            <person name="Banfield J.F."/>
        </authorList>
    </citation>
    <scope>NUCLEOTIDE SEQUENCE [LARGE SCALE GENOMIC DNA]</scope>
</reference>
<protein>
    <recommendedName>
        <fullName evidence="4">Type II secretion system protein</fullName>
    </recommendedName>
</protein>
<dbReference type="Proteomes" id="UP000230557">
    <property type="component" value="Unassembled WGS sequence"/>
</dbReference>
<keyword evidence="1" id="KW-0812">Transmembrane</keyword>
<gene>
    <name evidence="2" type="ORF">COT91_00500</name>
</gene>
<name>A0A2H0VEU0_9BACT</name>
<organism evidence="2 3">
    <name type="scientific">Candidatus Doudnabacteria bacterium CG10_big_fil_rev_8_21_14_0_10_41_10</name>
    <dbReference type="NCBI Taxonomy" id="1974551"/>
    <lineage>
        <taxon>Bacteria</taxon>
        <taxon>Candidatus Doudnaibacteriota</taxon>
    </lineage>
</organism>
<evidence type="ECO:0000256" key="1">
    <source>
        <dbReference type="SAM" id="Phobius"/>
    </source>
</evidence>
<keyword evidence="1" id="KW-0472">Membrane</keyword>
<sequence length="212" mass="23632">MNRKQKNIIELFGKENGQTLIETLVAIFLLTTGIIGGLSLAIFALGASDVTVNQIVATNLAREGVEVVRNMRDTNWLEAEDADGLSDCSSDIGVGQECYADWDSQVYNISGNPSGKKYILQFSTYGNSWQILTSTGGQNVRLYLQSDGSYNHVDNGNWKYSRLVVITRESATRLLVKSTVWWKGKNCAATDSPPETRCKVVIEEYLTNWRNY</sequence>
<dbReference type="AlphaFoldDB" id="A0A2H0VEU0"/>
<comment type="caution">
    <text evidence="2">The sequence shown here is derived from an EMBL/GenBank/DDBJ whole genome shotgun (WGS) entry which is preliminary data.</text>
</comment>
<evidence type="ECO:0008006" key="4">
    <source>
        <dbReference type="Google" id="ProtNLM"/>
    </source>
</evidence>
<keyword evidence="1" id="KW-1133">Transmembrane helix</keyword>
<evidence type="ECO:0000313" key="3">
    <source>
        <dbReference type="Proteomes" id="UP000230557"/>
    </source>
</evidence>